<evidence type="ECO:0000313" key="5">
    <source>
        <dbReference type="Proteomes" id="UP000318081"/>
    </source>
</evidence>
<name>A0ABX5XSL9_9BACT</name>
<feature type="domain" description="Carbamoyltransferase C-terminal" evidence="3">
    <location>
        <begin position="436"/>
        <end position="605"/>
    </location>
</feature>
<dbReference type="InterPro" id="IPR038152">
    <property type="entry name" value="Carbam_trans_C_sf"/>
</dbReference>
<dbReference type="GO" id="GO:0016740">
    <property type="term" value="F:transferase activity"/>
    <property type="evidence" value="ECO:0007669"/>
    <property type="project" value="UniProtKB-KW"/>
</dbReference>
<dbReference type="SUPFAM" id="SSF53067">
    <property type="entry name" value="Actin-like ATPase domain"/>
    <property type="match status" value="1"/>
</dbReference>
<evidence type="ECO:0000313" key="4">
    <source>
        <dbReference type="EMBL" id="QDV82899.1"/>
    </source>
</evidence>
<dbReference type="Pfam" id="PF02543">
    <property type="entry name" value="Carbam_trans_N"/>
    <property type="match status" value="1"/>
</dbReference>
<dbReference type="Gene3D" id="3.30.420.40">
    <property type="match status" value="3"/>
</dbReference>
<comment type="similarity">
    <text evidence="1">Belongs to the NodU/CmcH family.</text>
</comment>
<dbReference type="InterPro" id="IPR043129">
    <property type="entry name" value="ATPase_NBD"/>
</dbReference>
<reference evidence="4 5" key="1">
    <citation type="submission" date="2019-02" db="EMBL/GenBank/DDBJ databases">
        <title>Deep-cultivation of Planctomycetes and their phenomic and genomic characterization uncovers novel biology.</title>
        <authorList>
            <person name="Wiegand S."/>
            <person name="Jogler M."/>
            <person name="Boedeker C."/>
            <person name="Pinto D."/>
            <person name="Vollmers J."/>
            <person name="Rivas-Marin E."/>
            <person name="Kohn T."/>
            <person name="Peeters S.H."/>
            <person name="Heuer A."/>
            <person name="Rast P."/>
            <person name="Oberbeckmann S."/>
            <person name="Bunk B."/>
            <person name="Jeske O."/>
            <person name="Meyerdierks A."/>
            <person name="Storesund J.E."/>
            <person name="Kallscheuer N."/>
            <person name="Luecker S."/>
            <person name="Lage O.M."/>
            <person name="Pohl T."/>
            <person name="Merkel B.J."/>
            <person name="Hornburger P."/>
            <person name="Mueller R.-W."/>
            <person name="Bruemmer F."/>
            <person name="Labrenz M."/>
            <person name="Spormann A.M."/>
            <person name="Op den Camp H."/>
            <person name="Overmann J."/>
            <person name="Amann R."/>
            <person name="Jetten M.S.M."/>
            <person name="Mascher T."/>
            <person name="Medema M.H."/>
            <person name="Devos D.P."/>
            <person name="Kaster A.-K."/>
            <person name="Ovreas L."/>
            <person name="Rohde M."/>
            <person name="Galperin M.Y."/>
            <person name="Jogler C."/>
        </authorList>
    </citation>
    <scope>NUCLEOTIDE SEQUENCE [LARGE SCALE GENOMIC DNA]</scope>
    <source>
        <strain evidence="4 5">TBK1r</strain>
    </source>
</reference>
<evidence type="ECO:0000256" key="1">
    <source>
        <dbReference type="ARBA" id="ARBA00006129"/>
    </source>
</evidence>
<dbReference type="RefSeq" id="WP_145209024.1">
    <property type="nucleotide sequence ID" value="NZ_CP036432.1"/>
</dbReference>
<keyword evidence="5" id="KW-1185">Reference proteome</keyword>
<sequence length="627" mass="69483">MRVLGISPLDKDATASFVEDGQILFACGEERLSRTKLQDGFPMRAVKMGLERTGWEIDSIDAVAYSFFDGQTETRLMNEAMHHDFAYHSSSGTSESLQELARIHRSGYTPDFSTSIPGLAESEEMMPPKAWCKQQIYRLATLSPKLDTRLHRRNFREWVRVASADHHLRTEQLTEGLRELGLLEKLQRFNHHLCHAANAYYCSGFDDALVMSFDGYGSGNCGAIYRGGKGGLEKLHEFSFPNSLGQFYEYVTSALGFRPGRHEGKIVGLAAYGDPTILGPVLRERFTGMDQGDIRIRAATNFYFTRMLAQTFSKRDVAAAYQRILEEVVQEVADFWTRKTGLRNVCLSGGVNANVKLNQRIHECDGVDSVFVYPNMGDGGCGTGAALLALKMPCVSTEPLADAYLGPDFSDQEIENALRAANVQFTKHDDIESEIANRLAENRIVARFNGRMEYGPRALGNRSILYPAQDPEVNLWLNHQLGRTEFMPFAPAAIADEANSLFKGIGGAEKTAEFMTITFDCTEEMKKLCPAAVHVDGTARPQLVSAVSNPSFYRILTAYHRLTGIPAVINTSFNMHEEPIVASPDDAVRAFLQGRIDLLAIGAYLAPHPSLSEISQERSQEFAAGSP</sequence>
<protein>
    <submittedName>
        <fullName evidence="4">Decarbamoylnovobiocin carbamoyltransferase</fullName>
        <ecNumber evidence="4">2.1.3.12</ecNumber>
    </submittedName>
</protein>
<dbReference type="Proteomes" id="UP000318081">
    <property type="component" value="Chromosome"/>
</dbReference>
<proteinExistence type="inferred from homology"/>
<dbReference type="CDD" id="cd24100">
    <property type="entry name" value="ASKHA_NBD_MJ1051-like_N"/>
    <property type="match status" value="1"/>
</dbReference>
<dbReference type="EMBL" id="CP036432">
    <property type="protein sequence ID" value="QDV82899.1"/>
    <property type="molecule type" value="Genomic_DNA"/>
</dbReference>
<keyword evidence="4" id="KW-0808">Transferase</keyword>
<gene>
    <name evidence="4" type="primary">novN_1</name>
    <name evidence="4" type="ORF">TBK1r_18310</name>
</gene>
<dbReference type="EC" id="2.1.3.12" evidence="4"/>
<dbReference type="Pfam" id="PF16861">
    <property type="entry name" value="Carbam_trans_C"/>
    <property type="match status" value="1"/>
</dbReference>
<accession>A0ABX5XSL9</accession>
<dbReference type="Gene3D" id="3.90.870.20">
    <property type="entry name" value="Carbamoyltransferase, C-terminal domain"/>
    <property type="match status" value="1"/>
</dbReference>
<dbReference type="InterPro" id="IPR003696">
    <property type="entry name" value="Carbtransf_dom"/>
</dbReference>
<dbReference type="PANTHER" id="PTHR34847:SF1">
    <property type="entry name" value="NODULATION PROTEIN U"/>
    <property type="match status" value="1"/>
</dbReference>
<dbReference type="InterPro" id="IPR051338">
    <property type="entry name" value="NodU/CmcH_Carbamoyltrnsfr"/>
</dbReference>
<evidence type="ECO:0000259" key="3">
    <source>
        <dbReference type="Pfam" id="PF16861"/>
    </source>
</evidence>
<feature type="domain" description="Carbamoyltransferase" evidence="2">
    <location>
        <begin position="2"/>
        <end position="387"/>
    </location>
</feature>
<dbReference type="PANTHER" id="PTHR34847">
    <property type="entry name" value="NODULATION PROTEIN U"/>
    <property type="match status" value="1"/>
</dbReference>
<evidence type="ECO:0000259" key="2">
    <source>
        <dbReference type="Pfam" id="PF02543"/>
    </source>
</evidence>
<organism evidence="4 5">
    <name type="scientific">Stieleria magnilauensis</name>
    <dbReference type="NCBI Taxonomy" id="2527963"/>
    <lineage>
        <taxon>Bacteria</taxon>
        <taxon>Pseudomonadati</taxon>
        <taxon>Planctomycetota</taxon>
        <taxon>Planctomycetia</taxon>
        <taxon>Pirellulales</taxon>
        <taxon>Pirellulaceae</taxon>
        <taxon>Stieleria</taxon>
    </lineage>
</organism>
<dbReference type="InterPro" id="IPR031730">
    <property type="entry name" value="Carbam_trans_C"/>
</dbReference>